<dbReference type="Gene3D" id="2.60.120.290">
    <property type="entry name" value="Spermadhesin, CUB domain"/>
    <property type="match status" value="1"/>
</dbReference>
<dbReference type="PANTHER" id="PTHR23301">
    <property type="entry name" value="CHITIN BINDING PERITROPHIN-A"/>
    <property type="match status" value="1"/>
</dbReference>
<dbReference type="InterPro" id="IPR035914">
    <property type="entry name" value="Sperma_CUB_dom_sf"/>
</dbReference>
<keyword evidence="3" id="KW-0677">Repeat</keyword>
<dbReference type="SMART" id="SM00494">
    <property type="entry name" value="ChtBD2"/>
    <property type="match status" value="1"/>
</dbReference>
<evidence type="ECO:0000256" key="3">
    <source>
        <dbReference type="ARBA" id="ARBA00022737"/>
    </source>
</evidence>
<feature type="region of interest" description="Disordered" evidence="6">
    <location>
        <begin position="88"/>
        <end position="121"/>
    </location>
</feature>
<dbReference type="Pfam" id="PF01607">
    <property type="entry name" value="CBM_14"/>
    <property type="match status" value="1"/>
</dbReference>
<dbReference type="PANTHER" id="PTHR23301:SF106">
    <property type="entry name" value="CHITIN-BINDING TYPE-2 DOMAIN-CONTAINING PROTEIN-RELATED"/>
    <property type="match status" value="1"/>
</dbReference>
<sequence length="383" mass="42312">MKKFLLIILAILSLSYGQEIDCPSEGISYLPHPDCTLYIICVNGQGIEEECPRPLYFNPEQERCDFPENVPECVGGTRPPIAINSTTTTTTLEPTEEPSIPTTTEISTNATSSTPPATEEPTVLPNATTTELPPPSIVTQCGQTLEADSGTIQYKLGQIYDAGELCAFIIRVPNHSYIHFQLESHGINNYSDPNAITIISYDSNIQKDTIHLGPPNANSDAYALGNIAVVIFKTNGNSTLGLGFRVVFEGMGAIVNNVPGLDFVFNNRTNSPLEVPFWDELNGELSRNFIVLTDNAKLITNPGSFLHLSVGEDFVDGEEACLDYFWIYSFQGDDVNSEALFCDEDRDRTNFETRGLFIIVFRKWPETPSAKGTLMWEKVESEN</sequence>
<organism evidence="9 10">
    <name type="scientific">Orchesella dallaii</name>
    <dbReference type="NCBI Taxonomy" id="48710"/>
    <lineage>
        <taxon>Eukaryota</taxon>
        <taxon>Metazoa</taxon>
        <taxon>Ecdysozoa</taxon>
        <taxon>Arthropoda</taxon>
        <taxon>Hexapoda</taxon>
        <taxon>Collembola</taxon>
        <taxon>Entomobryomorpha</taxon>
        <taxon>Entomobryoidea</taxon>
        <taxon>Orchesellidae</taxon>
        <taxon>Orchesellinae</taxon>
        <taxon>Orchesella</taxon>
    </lineage>
</organism>
<accession>A0ABP1RM41</accession>
<feature type="domain" description="Chitin-binding type-2" evidence="8">
    <location>
        <begin position="19"/>
        <end position="75"/>
    </location>
</feature>
<keyword evidence="5" id="KW-0325">Glycoprotein</keyword>
<dbReference type="InterPro" id="IPR002557">
    <property type="entry name" value="Chitin-bd_dom"/>
</dbReference>
<evidence type="ECO:0000256" key="7">
    <source>
        <dbReference type="SAM" id="SignalP"/>
    </source>
</evidence>
<dbReference type="Proteomes" id="UP001642540">
    <property type="component" value="Unassembled WGS sequence"/>
</dbReference>
<evidence type="ECO:0000256" key="4">
    <source>
        <dbReference type="ARBA" id="ARBA00023157"/>
    </source>
</evidence>
<feature type="signal peptide" evidence="7">
    <location>
        <begin position="1"/>
        <end position="17"/>
    </location>
</feature>
<dbReference type="SUPFAM" id="SSF57625">
    <property type="entry name" value="Invertebrate chitin-binding proteins"/>
    <property type="match status" value="1"/>
</dbReference>
<dbReference type="InterPro" id="IPR051940">
    <property type="entry name" value="Chitin_bind-dev_reg"/>
</dbReference>
<dbReference type="SUPFAM" id="SSF49854">
    <property type="entry name" value="Spermadhesin, CUB domain"/>
    <property type="match status" value="1"/>
</dbReference>
<comment type="caution">
    <text evidence="9">The sequence shown here is derived from an EMBL/GenBank/DDBJ whole genome shotgun (WGS) entry which is preliminary data.</text>
</comment>
<dbReference type="Gene3D" id="2.170.140.10">
    <property type="entry name" value="Chitin binding domain"/>
    <property type="match status" value="1"/>
</dbReference>
<keyword evidence="1" id="KW-0147">Chitin-binding</keyword>
<keyword evidence="4" id="KW-1015">Disulfide bond</keyword>
<protein>
    <recommendedName>
        <fullName evidence="8">Chitin-binding type-2 domain-containing protein</fullName>
    </recommendedName>
</protein>
<evidence type="ECO:0000313" key="10">
    <source>
        <dbReference type="Proteomes" id="UP001642540"/>
    </source>
</evidence>
<name>A0ABP1RM41_9HEXA</name>
<evidence type="ECO:0000256" key="2">
    <source>
        <dbReference type="ARBA" id="ARBA00022729"/>
    </source>
</evidence>
<feature type="chain" id="PRO_5045358743" description="Chitin-binding type-2 domain-containing protein" evidence="7">
    <location>
        <begin position="18"/>
        <end position="383"/>
    </location>
</feature>
<keyword evidence="10" id="KW-1185">Reference proteome</keyword>
<keyword evidence="2 7" id="KW-0732">Signal</keyword>
<evidence type="ECO:0000256" key="5">
    <source>
        <dbReference type="ARBA" id="ARBA00023180"/>
    </source>
</evidence>
<evidence type="ECO:0000313" key="9">
    <source>
        <dbReference type="EMBL" id="CAL8130437.1"/>
    </source>
</evidence>
<dbReference type="EMBL" id="CAXLJM020000082">
    <property type="protein sequence ID" value="CAL8130437.1"/>
    <property type="molecule type" value="Genomic_DNA"/>
</dbReference>
<dbReference type="PROSITE" id="PS50940">
    <property type="entry name" value="CHIT_BIND_II"/>
    <property type="match status" value="1"/>
</dbReference>
<evidence type="ECO:0000256" key="6">
    <source>
        <dbReference type="SAM" id="MobiDB-lite"/>
    </source>
</evidence>
<dbReference type="InterPro" id="IPR036508">
    <property type="entry name" value="Chitin-bd_dom_sf"/>
</dbReference>
<evidence type="ECO:0000256" key="1">
    <source>
        <dbReference type="ARBA" id="ARBA00022669"/>
    </source>
</evidence>
<gene>
    <name evidence="9" type="ORF">ODALV1_LOCUS23723</name>
</gene>
<proteinExistence type="predicted"/>
<reference evidence="9 10" key="1">
    <citation type="submission" date="2024-08" db="EMBL/GenBank/DDBJ databases">
        <authorList>
            <person name="Cucini C."/>
            <person name="Frati F."/>
        </authorList>
    </citation>
    <scope>NUCLEOTIDE SEQUENCE [LARGE SCALE GENOMIC DNA]</scope>
</reference>
<evidence type="ECO:0000259" key="8">
    <source>
        <dbReference type="PROSITE" id="PS50940"/>
    </source>
</evidence>